<keyword evidence="3" id="KW-0808">Transferase</keyword>
<comment type="subcellular location">
    <subcellularLocation>
        <location evidence="1">Cell membrane</location>
        <topology evidence="1">Multi-pass membrane protein</topology>
    </subcellularLocation>
</comment>
<dbReference type="Pfam" id="PF19040">
    <property type="entry name" value="SGNH"/>
    <property type="match status" value="1"/>
</dbReference>
<evidence type="ECO:0000256" key="8">
    <source>
        <dbReference type="SAM" id="Phobius"/>
    </source>
</evidence>
<evidence type="ECO:0000256" key="6">
    <source>
        <dbReference type="ARBA" id="ARBA00023136"/>
    </source>
</evidence>
<keyword evidence="2" id="KW-1003">Cell membrane</keyword>
<keyword evidence="5 8" id="KW-1133">Transmembrane helix</keyword>
<evidence type="ECO:0000259" key="9">
    <source>
        <dbReference type="Pfam" id="PF01757"/>
    </source>
</evidence>
<protein>
    <submittedName>
        <fullName evidence="11">Acyltransferase</fullName>
    </submittedName>
</protein>
<evidence type="ECO:0000256" key="3">
    <source>
        <dbReference type="ARBA" id="ARBA00022679"/>
    </source>
</evidence>
<evidence type="ECO:0000313" key="12">
    <source>
        <dbReference type="Proteomes" id="UP000272622"/>
    </source>
</evidence>
<dbReference type="EMBL" id="CP034337">
    <property type="protein sequence ID" value="AZL76444.1"/>
    <property type="molecule type" value="Genomic_DNA"/>
</dbReference>
<evidence type="ECO:0000256" key="1">
    <source>
        <dbReference type="ARBA" id="ARBA00004651"/>
    </source>
</evidence>
<name>A0ABM7CY38_9PSED</name>
<keyword evidence="4 8" id="KW-0812">Transmembrane</keyword>
<evidence type="ECO:0000259" key="10">
    <source>
        <dbReference type="Pfam" id="PF19040"/>
    </source>
</evidence>
<sequence length="611" mass="67329">MRLDIQGLRAVAVLAVLVYHANAAWLKAGFVGVDVFFVISGFIITALLTERGAKVELGAFYASRIKRILPAYLAMLLIVCVGAAILFLPADFSLFFKSLKSSLLFTSNRYFADFGSYFAPQAYELPLLHTWSLAIEMQFYLFFPLLVILLPRAWRLPVFVVAALALFGWSAIRVLGDNTDGALYFSLLARVPEFLVGAVIMLALRDRELPLPVAVLLGLLGALVLGSSLWLVDRSYFPGFWSMLPCLGAGLLIAARRGPVNSLLACAPLVWIGGISYSLYLWHWPVLAFIRYYTGEYVLSGAWLAVFLLAALLLAWLSYRFVELPVRASGRIRRQLPKWALALGVLVLSAMGARLVNERLLAPLPVEMTTYAPDEQICHGTLVGECKRGRADAPVSALVIGDSHAAQLNFFFDEVGNELGTAYRLISSSNCVPIPGFDVERLAGWAQPGCKAQMNVVAADLPNMQNVVIAGMWQFQVQSPAFLEGFEAFLRSASQQGKAIVVLAQVPMFVSNPLRLRRFHELGMPVQVVENDSWRSANATIRQIANGIPGVTFIDMSDAALFKQAPYYNGSLMYLDNHHLNQLGAREYGHIAAGQFRQVFKQLIANKSSEP</sequence>
<dbReference type="PANTHER" id="PTHR23028:SF53">
    <property type="entry name" value="ACYL_TRANSF_3 DOMAIN-CONTAINING PROTEIN"/>
    <property type="match status" value="1"/>
</dbReference>
<keyword evidence="6 8" id="KW-0472">Membrane</keyword>
<feature type="domain" description="Acyltransferase 3" evidence="9">
    <location>
        <begin position="4"/>
        <end position="319"/>
    </location>
</feature>
<feature type="transmembrane region" description="Helical" evidence="8">
    <location>
        <begin position="262"/>
        <end position="282"/>
    </location>
</feature>
<evidence type="ECO:0000313" key="11">
    <source>
        <dbReference type="EMBL" id="AZL76444.1"/>
    </source>
</evidence>
<feature type="transmembrane region" description="Helical" evidence="8">
    <location>
        <begin position="236"/>
        <end position="255"/>
    </location>
</feature>
<feature type="transmembrane region" description="Helical" evidence="8">
    <location>
        <begin position="182"/>
        <end position="204"/>
    </location>
</feature>
<dbReference type="PANTHER" id="PTHR23028">
    <property type="entry name" value="ACETYLTRANSFERASE"/>
    <property type="match status" value="1"/>
</dbReference>
<evidence type="ECO:0000256" key="2">
    <source>
        <dbReference type="ARBA" id="ARBA00022475"/>
    </source>
</evidence>
<dbReference type="InterPro" id="IPR043968">
    <property type="entry name" value="SGNH"/>
</dbReference>
<dbReference type="InterPro" id="IPR036514">
    <property type="entry name" value="SGNH_hydro_sf"/>
</dbReference>
<feature type="transmembrane region" description="Helical" evidence="8">
    <location>
        <begin position="33"/>
        <end position="49"/>
    </location>
</feature>
<feature type="domain" description="SGNH" evidence="10">
    <location>
        <begin position="383"/>
        <end position="591"/>
    </location>
</feature>
<dbReference type="InterPro" id="IPR050879">
    <property type="entry name" value="Acyltransferase_3"/>
</dbReference>
<evidence type="ECO:0000256" key="5">
    <source>
        <dbReference type="ARBA" id="ARBA00022989"/>
    </source>
</evidence>
<feature type="transmembrane region" description="Helical" evidence="8">
    <location>
        <begin position="302"/>
        <end position="319"/>
    </location>
</feature>
<feature type="transmembrane region" description="Helical" evidence="8">
    <location>
        <begin position="69"/>
        <end position="90"/>
    </location>
</feature>
<feature type="transmembrane region" description="Helical" evidence="8">
    <location>
        <begin position="156"/>
        <end position="176"/>
    </location>
</feature>
<dbReference type="SUPFAM" id="SSF52266">
    <property type="entry name" value="SGNH hydrolase"/>
    <property type="match status" value="1"/>
</dbReference>
<organism evidence="11 12">
    <name type="scientific">Pseudomonas oryziphila</name>
    <dbReference type="NCBI Taxonomy" id="2894079"/>
    <lineage>
        <taxon>Bacteria</taxon>
        <taxon>Pseudomonadati</taxon>
        <taxon>Pseudomonadota</taxon>
        <taxon>Gammaproteobacteria</taxon>
        <taxon>Pseudomonadales</taxon>
        <taxon>Pseudomonadaceae</taxon>
        <taxon>Pseudomonas</taxon>
    </lineage>
</organism>
<gene>
    <name evidence="11" type="ORF">EI693_07275</name>
</gene>
<dbReference type="InterPro" id="IPR002656">
    <property type="entry name" value="Acyl_transf_3_dom"/>
</dbReference>
<feature type="transmembrane region" description="Helical" evidence="8">
    <location>
        <begin position="128"/>
        <end position="149"/>
    </location>
</feature>
<evidence type="ECO:0000256" key="7">
    <source>
        <dbReference type="ARBA" id="ARBA00023315"/>
    </source>
</evidence>
<dbReference type="GO" id="GO:0016746">
    <property type="term" value="F:acyltransferase activity"/>
    <property type="evidence" value="ECO:0007669"/>
    <property type="project" value="UniProtKB-KW"/>
</dbReference>
<dbReference type="Gene3D" id="3.40.50.1110">
    <property type="entry name" value="SGNH hydrolase"/>
    <property type="match status" value="1"/>
</dbReference>
<keyword evidence="7 11" id="KW-0012">Acyltransferase</keyword>
<accession>A0ABM7CY38</accession>
<proteinExistence type="predicted"/>
<keyword evidence="12" id="KW-1185">Reference proteome</keyword>
<evidence type="ECO:0000256" key="4">
    <source>
        <dbReference type="ARBA" id="ARBA00022692"/>
    </source>
</evidence>
<dbReference type="Pfam" id="PF01757">
    <property type="entry name" value="Acyl_transf_3"/>
    <property type="match status" value="1"/>
</dbReference>
<reference evidence="11 12" key="1">
    <citation type="submission" date="2018-12" db="EMBL/GenBank/DDBJ databases">
        <authorList>
            <person name="Li S."/>
            <person name="Yang R."/>
            <person name="Chen G."/>
            <person name="Zou L."/>
            <person name="Zhang C."/>
            <person name="Chen Y."/>
            <person name="Liu Z."/>
            <person name="Li Y."/>
            <person name="Yan Y."/>
            <person name="Huang M."/>
            <person name="Chen T."/>
        </authorList>
    </citation>
    <scope>NUCLEOTIDE SEQUENCE [LARGE SCALE GENOMIC DNA]</scope>
    <source>
        <strain evidence="11 12">2014</strain>
    </source>
</reference>
<dbReference type="Proteomes" id="UP000272622">
    <property type="component" value="Chromosome"/>
</dbReference>
<feature type="transmembrane region" description="Helical" evidence="8">
    <location>
        <begin position="339"/>
        <end position="356"/>
    </location>
</feature>
<feature type="transmembrane region" description="Helical" evidence="8">
    <location>
        <begin position="211"/>
        <end position="230"/>
    </location>
</feature>